<dbReference type="PANTHER" id="PTHR16320:SF24">
    <property type="entry name" value="PHOSPHODIESTERASE, PUTATIVE-RELATED"/>
    <property type="match status" value="1"/>
</dbReference>
<dbReference type="OrthoDB" id="387657at2759"/>
<dbReference type="InterPro" id="IPR036691">
    <property type="entry name" value="Endo/exonu/phosph_ase_sf"/>
</dbReference>
<feature type="non-terminal residue" evidence="15">
    <location>
        <position position="1"/>
    </location>
</feature>
<reference evidence="15 16" key="1">
    <citation type="journal article" date="2008" name="Nature">
        <title>The Trichoplax genome and the nature of placozoans.</title>
        <authorList>
            <person name="Srivastava M."/>
            <person name="Begovic E."/>
            <person name="Chapman J."/>
            <person name="Putnam N.H."/>
            <person name="Hellsten U."/>
            <person name="Kawashima T."/>
            <person name="Kuo A."/>
            <person name="Mitros T."/>
            <person name="Salamov A."/>
            <person name="Carpenter M.L."/>
            <person name="Signorovitch A.Y."/>
            <person name="Moreno M.A."/>
            <person name="Kamm K."/>
            <person name="Grimwood J."/>
            <person name="Schmutz J."/>
            <person name="Shapiro H."/>
            <person name="Grigoriev I.V."/>
            <person name="Buss L.W."/>
            <person name="Schierwater B."/>
            <person name="Dellaporta S.L."/>
            <person name="Rokhsar D.S."/>
        </authorList>
    </citation>
    <scope>NUCLEOTIDE SEQUENCE [LARGE SCALE GENOMIC DNA]</scope>
    <source>
        <strain evidence="15 16">Grell-BS-1999</strain>
    </source>
</reference>
<dbReference type="EMBL" id="DS985255">
    <property type="protein sequence ID" value="EDV21141.1"/>
    <property type="molecule type" value="Genomic_DNA"/>
</dbReference>
<dbReference type="EC" id="3.1.4.12" evidence="5"/>
<dbReference type="GO" id="GO:0004767">
    <property type="term" value="F:sphingomyelin phosphodiesterase activity"/>
    <property type="evidence" value="ECO:0007669"/>
    <property type="project" value="UniProtKB-EC"/>
</dbReference>
<dbReference type="GO" id="GO:0004620">
    <property type="term" value="F:phospholipase activity"/>
    <property type="evidence" value="ECO:0000318"/>
    <property type="project" value="GO_Central"/>
</dbReference>
<gene>
    <name evidence="15" type="ORF">TRIADDRAFT_30983</name>
</gene>
<dbReference type="PANTHER" id="PTHR16320">
    <property type="entry name" value="SPHINGOMYELINASE FAMILY MEMBER"/>
    <property type="match status" value="1"/>
</dbReference>
<dbReference type="OMA" id="CEMAILM"/>
<dbReference type="STRING" id="10228.B3S858"/>
<proteinExistence type="inferred from homology"/>
<keyword evidence="9" id="KW-0460">Magnesium</keyword>
<protein>
    <recommendedName>
        <fullName evidence="5">sphingomyelin phosphodiesterase</fullName>
        <ecNumber evidence="5">3.1.4.12</ecNumber>
    </recommendedName>
</protein>
<comment type="subcellular location">
    <subcellularLocation>
        <location evidence="1">Membrane</location>
        <topology evidence="1">Multi-pass membrane protein</topology>
    </subcellularLocation>
</comment>
<evidence type="ECO:0000256" key="5">
    <source>
        <dbReference type="ARBA" id="ARBA00012369"/>
    </source>
</evidence>
<keyword evidence="10" id="KW-0746">Sphingolipid metabolism</keyword>
<dbReference type="InParanoid" id="B3S858"/>
<keyword evidence="8" id="KW-0378">Hydrolase</keyword>
<organism evidence="15 16">
    <name type="scientific">Trichoplax adhaerens</name>
    <name type="common">Trichoplax reptans</name>
    <dbReference type="NCBI Taxonomy" id="10228"/>
    <lineage>
        <taxon>Eukaryota</taxon>
        <taxon>Metazoa</taxon>
        <taxon>Placozoa</taxon>
        <taxon>Uniplacotomia</taxon>
        <taxon>Trichoplacea</taxon>
        <taxon>Trichoplacidae</taxon>
        <taxon>Trichoplax</taxon>
    </lineage>
</organism>
<dbReference type="FunCoup" id="B3S858">
    <property type="interactions" value="672"/>
</dbReference>
<dbReference type="GeneID" id="6757683"/>
<comment type="similarity">
    <text evidence="4">Belongs to the neutral sphingomyelinase family.</text>
</comment>
<keyword evidence="12" id="KW-0443">Lipid metabolism</keyword>
<evidence type="ECO:0000256" key="4">
    <source>
        <dbReference type="ARBA" id="ARBA00006335"/>
    </source>
</evidence>
<evidence type="ECO:0000256" key="3">
    <source>
        <dbReference type="ARBA" id="ARBA00004991"/>
    </source>
</evidence>
<evidence type="ECO:0000256" key="6">
    <source>
        <dbReference type="ARBA" id="ARBA00022692"/>
    </source>
</evidence>
<name>B3S858_TRIAD</name>
<dbReference type="GO" id="GO:0046872">
    <property type="term" value="F:metal ion binding"/>
    <property type="evidence" value="ECO:0007669"/>
    <property type="project" value="UniProtKB-KW"/>
</dbReference>
<evidence type="ECO:0000256" key="10">
    <source>
        <dbReference type="ARBA" id="ARBA00022919"/>
    </source>
</evidence>
<keyword evidence="11" id="KW-1133">Transmembrane helix</keyword>
<evidence type="ECO:0000256" key="2">
    <source>
        <dbReference type="ARBA" id="ARBA00004760"/>
    </source>
</evidence>
<evidence type="ECO:0000313" key="15">
    <source>
        <dbReference type="EMBL" id="EDV21141.1"/>
    </source>
</evidence>
<dbReference type="FunFam" id="3.60.10.10:FF:000250">
    <property type="entry name" value="Putative neutral sphingomyelinase"/>
    <property type="match status" value="1"/>
</dbReference>
<dbReference type="RefSeq" id="XP_002116471.1">
    <property type="nucleotide sequence ID" value="XM_002116435.1"/>
</dbReference>
<keyword evidence="13" id="KW-0472">Membrane</keyword>
<evidence type="ECO:0000256" key="13">
    <source>
        <dbReference type="ARBA" id="ARBA00023136"/>
    </source>
</evidence>
<dbReference type="PhylomeDB" id="B3S858"/>
<accession>B3S858</accession>
<keyword evidence="16" id="KW-1185">Reference proteome</keyword>
<feature type="domain" description="Endonuclease/exonuclease/phosphatase" evidence="14">
    <location>
        <begin position="8"/>
        <end position="250"/>
    </location>
</feature>
<dbReference type="AlphaFoldDB" id="B3S858"/>
<dbReference type="GO" id="GO:0006665">
    <property type="term" value="P:sphingolipid metabolic process"/>
    <property type="evidence" value="ECO:0007669"/>
    <property type="project" value="UniProtKB-KW"/>
</dbReference>
<dbReference type="Proteomes" id="UP000009022">
    <property type="component" value="Unassembled WGS sequence"/>
</dbReference>
<comment type="pathway">
    <text evidence="3">Sphingolipid metabolism.</text>
</comment>
<dbReference type="Gene3D" id="3.60.10.10">
    <property type="entry name" value="Endonuclease/exonuclease/phosphatase"/>
    <property type="match status" value="1"/>
</dbReference>
<dbReference type="KEGG" id="tad:TRIADDRAFT_30983"/>
<dbReference type="Pfam" id="PF03372">
    <property type="entry name" value="Exo_endo_phos"/>
    <property type="match status" value="1"/>
</dbReference>
<dbReference type="InterPro" id="IPR038772">
    <property type="entry name" value="Sph/SMPD2-like"/>
</dbReference>
<dbReference type="SUPFAM" id="SSF56219">
    <property type="entry name" value="DNase I-like"/>
    <property type="match status" value="1"/>
</dbReference>
<dbReference type="HOGENOM" id="CLU_034001_1_0_1"/>
<comment type="pathway">
    <text evidence="2">Lipid metabolism; sphingolipid metabolism.</text>
</comment>
<evidence type="ECO:0000256" key="9">
    <source>
        <dbReference type="ARBA" id="ARBA00022842"/>
    </source>
</evidence>
<evidence type="ECO:0000256" key="8">
    <source>
        <dbReference type="ARBA" id="ARBA00022801"/>
    </source>
</evidence>
<evidence type="ECO:0000256" key="1">
    <source>
        <dbReference type="ARBA" id="ARBA00004141"/>
    </source>
</evidence>
<evidence type="ECO:0000256" key="12">
    <source>
        <dbReference type="ARBA" id="ARBA00023098"/>
    </source>
</evidence>
<keyword evidence="7" id="KW-0479">Metal-binding</keyword>
<evidence type="ECO:0000256" key="7">
    <source>
        <dbReference type="ARBA" id="ARBA00022723"/>
    </source>
</evidence>
<dbReference type="CTD" id="6757683"/>
<dbReference type="InterPro" id="IPR005135">
    <property type="entry name" value="Endo/exonuclease/phosphatase"/>
</dbReference>
<dbReference type="eggNOG" id="KOG3873">
    <property type="taxonomic scope" value="Eukaryota"/>
</dbReference>
<evidence type="ECO:0000256" key="11">
    <source>
        <dbReference type="ARBA" id="ARBA00022989"/>
    </source>
</evidence>
<dbReference type="GO" id="GO:0016020">
    <property type="term" value="C:membrane"/>
    <property type="evidence" value="ECO:0007669"/>
    <property type="project" value="UniProtKB-SubCell"/>
</dbReference>
<evidence type="ECO:0000259" key="14">
    <source>
        <dbReference type="Pfam" id="PF03372"/>
    </source>
</evidence>
<evidence type="ECO:0000313" key="16">
    <source>
        <dbReference type="Proteomes" id="UP000009022"/>
    </source>
</evidence>
<sequence>LSSLSPHRDERFKYLAEALRQSDYDIIGLQEVWLIKNYEALKVALKAVFPHSHYFYSGKIGSGKCIFSRFPIVATSFTAYTLSGYPYALNHGDWLGKKGVGFCKIDVNGTILNVYVTHIHAEYNRDNDVYLPHRVTEIVQLSQLIRFTAGNSPVILIGDLNFEPEDIGYRFITTSLDLKDAWLEAGDGVMLYTRNNIDYSDSLNTNSFTPANEIEKRIDYILYSGDHLKSQACQVTLGRIPDAAFNYSDHEGVEATFQLNARRLRQRQDMAGRFYHSYAVATCQ</sequence>
<keyword evidence="6" id="KW-0812">Transmembrane</keyword>